<evidence type="ECO:0000313" key="3">
    <source>
        <dbReference type="EMBL" id="KAL2472755.1"/>
    </source>
</evidence>
<feature type="domain" description="RING-type" evidence="2">
    <location>
        <begin position="192"/>
        <end position="235"/>
    </location>
</feature>
<dbReference type="EMBL" id="JBFOLJ010000015">
    <property type="protein sequence ID" value="KAL2472755.1"/>
    <property type="molecule type" value="Genomic_DNA"/>
</dbReference>
<dbReference type="InterPro" id="IPR001841">
    <property type="entry name" value="Znf_RING"/>
</dbReference>
<protein>
    <submittedName>
        <fullName evidence="3">RING/U-box superfamily protein</fullName>
    </submittedName>
</protein>
<dbReference type="InterPro" id="IPR039301">
    <property type="entry name" value="Sip5/DA2"/>
</dbReference>
<dbReference type="PANTHER" id="PTHR31315">
    <property type="entry name" value="PROTEIN SIP5"/>
    <property type="match status" value="1"/>
</dbReference>
<evidence type="ECO:0000256" key="1">
    <source>
        <dbReference type="PROSITE-ProRule" id="PRU00175"/>
    </source>
</evidence>
<dbReference type="Proteomes" id="UP001604277">
    <property type="component" value="Unassembled WGS sequence"/>
</dbReference>
<dbReference type="Pfam" id="PF05678">
    <property type="entry name" value="VQ"/>
    <property type="match status" value="1"/>
</dbReference>
<proteinExistence type="predicted"/>
<keyword evidence="1" id="KW-0862">Zinc</keyword>
<keyword evidence="1" id="KW-0479">Metal-binding</keyword>
<comment type="caution">
    <text evidence="3">The sequence shown here is derived from an EMBL/GenBank/DDBJ whole genome shotgun (WGS) entry which is preliminary data.</text>
</comment>
<dbReference type="PROSITE" id="PS50089">
    <property type="entry name" value="ZF_RING_2"/>
    <property type="match status" value="1"/>
</dbReference>
<dbReference type="PANTHER" id="PTHR31315:SF1">
    <property type="entry name" value="PROTEIN SIP5"/>
    <property type="match status" value="1"/>
</dbReference>
<keyword evidence="1" id="KW-0863">Zinc-finger</keyword>
<dbReference type="InterPro" id="IPR008889">
    <property type="entry name" value="VQ"/>
</dbReference>
<evidence type="ECO:0000259" key="2">
    <source>
        <dbReference type="PROSITE" id="PS50089"/>
    </source>
</evidence>
<dbReference type="AlphaFoldDB" id="A0ABD1Q972"/>
<evidence type="ECO:0000313" key="4">
    <source>
        <dbReference type="Proteomes" id="UP001604277"/>
    </source>
</evidence>
<dbReference type="GO" id="GO:0008270">
    <property type="term" value="F:zinc ion binding"/>
    <property type="evidence" value="ECO:0007669"/>
    <property type="project" value="UniProtKB-KW"/>
</dbReference>
<organism evidence="3 4">
    <name type="scientific">Forsythia ovata</name>
    <dbReference type="NCBI Taxonomy" id="205694"/>
    <lineage>
        <taxon>Eukaryota</taxon>
        <taxon>Viridiplantae</taxon>
        <taxon>Streptophyta</taxon>
        <taxon>Embryophyta</taxon>
        <taxon>Tracheophyta</taxon>
        <taxon>Spermatophyta</taxon>
        <taxon>Magnoliopsida</taxon>
        <taxon>eudicotyledons</taxon>
        <taxon>Gunneridae</taxon>
        <taxon>Pentapetalae</taxon>
        <taxon>asterids</taxon>
        <taxon>lamiids</taxon>
        <taxon>Lamiales</taxon>
        <taxon>Oleaceae</taxon>
        <taxon>Forsythieae</taxon>
        <taxon>Forsythia</taxon>
    </lineage>
</organism>
<name>A0ABD1Q972_9LAMI</name>
<reference evidence="4" key="1">
    <citation type="submission" date="2024-07" db="EMBL/GenBank/DDBJ databases">
        <title>Two chromosome-level genome assemblies of Korean endemic species Abeliophyllum distichum and Forsythia ovata (Oleaceae).</title>
        <authorList>
            <person name="Jang H."/>
        </authorList>
    </citation>
    <scope>NUCLEOTIDE SEQUENCE [LARGE SCALE GENOMIC DNA]</scope>
</reference>
<keyword evidence="4" id="KW-1185">Reference proteome</keyword>
<gene>
    <name evidence="3" type="ORF">Fot_48491</name>
</gene>
<accession>A0ABD1Q972</accession>
<sequence length="554" mass="62019">MGGGNREAVKVVIINTQYVETDAMSFKSVVQRLTGKDSTQSSFAHNSKQQPMFNGTTSPLSFGDFDRMLRGFLPLEELAPSSHLRPFAQRLSCASLTYVLSIGSFIQNWIYFASQSFELLTSPIKGRKNWFVDMGNKLGSRRQVVDEKYTRPQGLYEHRDVDHKKLRKLILDSKLAPCYTGDDECGSDLEECPICFLYYPSLNRSRCCMKGICTECFLQMKTPNSTRPTQCPFCKTSNYAVEYRGVKTKEEKGLEQIEEQRLIEAKIRMRQQEILDEEERMLKRKELRSSSSIRGPSEVDYCSTPAPSFSSAVEGEEIVTSQELCAAPAIRPPPRPRQNREDVFDIDLEEIMVMEAIWQSIQENGQSQNLPYSDAALSEEYMIEDRCTSATIAPAAGLSSPSGGLACAIATLAERQQLSGESNNYGGHMHANSMMPGCSRFSNREEQEYENYFPAENAIVELPDSQLTMTRDAGEWGENRSEVAEVGTSYAGSHELYDAERPDAIHRGDENECTFQPVAGPIVPESYEEQMMLAMAVSLAEAQGRTSAPGVAWN</sequence>